<dbReference type="EMBL" id="CM001167">
    <property type="protein sequence ID" value="EGJ70543.1"/>
    <property type="molecule type" value="Genomic_DNA"/>
</dbReference>
<accession>F3ZQG5</accession>
<keyword evidence="3" id="KW-1185">Reference proteome</keyword>
<feature type="transmembrane region" description="Helical" evidence="1">
    <location>
        <begin position="179"/>
        <end position="200"/>
    </location>
</feature>
<dbReference type="STRING" id="679937.Bcop_0324"/>
<dbReference type="AlphaFoldDB" id="F3ZQG5"/>
<dbReference type="eggNOG" id="ENOG50339DJ">
    <property type="taxonomic scope" value="Bacteria"/>
</dbReference>
<name>F3ZQG5_9BACE</name>
<organism evidence="2 3">
    <name type="scientific">Bacteroides coprosuis DSM 18011</name>
    <dbReference type="NCBI Taxonomy" id="679937"/>
    <lineage>
        <taxon>Bacteria</taxon>
        <taxon>Pseudomonadati</taxon>
        <taxon>Bacteroidota</taxon>
        <taxon>Bacteroidia</taxon>
        <taxon>Bacteroidales</taxon>
        <taxon>Bacteroidaceae</taxon>
        <taxon>Bacteroides</taxon>
    </lineage>
</organism>
<feature type="transmembrane region" description="Helical" evidence="1">
    <location>
        <begin position="12"/>
        <end position="37"/>
    </location>
</feature>
<evidence type="ECO:0000313" key="2">
    <source>
        <dbReference type="EMBL" id="EGJ70543.1"/>
    </source>
</evidence>
<protein>
    <recommendedName>
        <fullName evidence="4">Transmembrane protein</fullName>
    </recommendedName>
</protein>
<gene>
    <name evidence="2" type="ORF">Bcop_0324</name>
</gene>
<feature type="transmembrane region" description="Helical" evidence="1">
    <location>
        <begin position="286"/>
        <end position="306"/>
    </location>
</feature>
<evidence type="ECO:0008006" key="4">
    <source>
        <dbReference type="Google" id="ProtNLM"/>
    </source>
</evidence>
<sequence length="333" mass="38723">MRQNTLQYQYTTGRFTLPVVYFICTLCWIIAGFFTPAKLFSATSGNPIWEMIPFDWIPNWVLLLGAYVTLSIVGYILIQQNNQFTIITQRATVQSSLYLVFITAIPQVHIIQPGVIAGLCFSISTFFLFYSYKEWDSMIQQFFAAIFMSFLFLLIPKMILLFPLLILTKIVFNNLNIRTFFATLLGFILPLWFLLAHAIWHDQMDLFTAPFLDLMQWGQWNDYSNLQGKDIATFGYILFITILSLAYILFSKTRMRVRTRQILNHFLRITLGIVVLIVFTPKQLNSYIPIWLICISFIYGHALVSIHSKLTNLIFLGTILLLAVLFVYNTWML</sequence>
<keyword evidence="1" id="KW-0472">Membrane</keyword>
<reference evidence="2 3" key="1">
    <citation type="journal article" date="2011" name="Stand. Genomic Sci.">
        <title>Non-contiguous finished genome sequence of Bacteroides coprosuis type strain (PC139).</title>
        <authorList>
            <person name="Land M."/>
            <person name="Held B."/>
            <person name="Gronow S."/>
            <person name="Abt B."/>
            <person name="Lucas S."/>
            <person name="Del Rio T.G."/>
            <person name="Nolan M."/>
            <person name="Tice H."/>
            <person name="Cheng J.F."/>
            <person name="Pitluck S."/>
            <person name="Liolios K."/>
            <person name="Pagani I."/>
            <person name="Ivanova N."/>
            <person name="Mavromatis K."/>
            <person name="Mikhailova N."/>
            <person name="Pati A."/>
            <person name="Tapia R."/>
            <person name="Han C."/>
            <person name="Goodwin L."/>
            <person name="Chen A."/>
            <person name="Palaniappan K."/>
            <person name="Hauser L."/>
            <person name="Brambilla E.M."/>
            <person name="Rohde M."/>
            <person name="Goker M."/>
            <person name="Detter J.C."/>
            <person name="Woyke T."/>
            <person name="Bristow J."/>
            <person name="Eisen J.A."/>
            <person name="Markowitz V."/>
            <person name="Hugenholtz P."/>
            <person name="Kyrpides N.C."/>
            <person name="Klenk H.P."/>
            <person name="Lapidus A."/>
        </authorList>
    </citation>
    <scope>NUCLEOTIDE SEQUENCE</scope>
    <source>
        <strain evidence="2 3">DSM 18011</strain>
    </source>
</reference>
<feature type="transmembrane region" description="Helical" evidence="1">
    <location>
        <begin position="313"/>
        <end position="331"/>
    </location>
</feature>
<dbReference type="OrthoDB" id="1045030at2"/>
<proteinExistence type="predicted"/>
<feature type="transmembrane region" description="Helical" evidence="1">
    <location>
        <begin position="142"/>
        <end position="167"/>
    </location>
</feature>
<feature type="transmembrane region" description="Helical" evidence="1">
    <location>
        <begin position="57"/>
        <end position="77"/>
    </location>
</feature>
<evidence type="ECO:0000313" key="3">
    <source>
        <dbReference type="Proteomes" id="UP000018439"/>
    </source>
</evidence>
<dbReference type="HOGENOM" id="CLU_071284_0_0_10"/>
<evidence type="ECO:0000256" key="1">
    <source>
        <dbReference type="SAM" id="Phobius"/>
    </source>
</evidence>
<feature type="transmembrane region" description="Helical" evidence="1">
    <location>
        <begin position="231"/>
        <end position="250"/>
    </location>
</feature>
<dbReference type="Proteomes" id="UP000018439">
    <property type="component" value="Chromosome"/>
</dbReference>
<keyword evidence="1" id="KW-1133">Transmembrane helix</keyword>
<feature type="transmembrane region" description="Helical" evidence="1">
    <location>
        <begin position="97"/>
        <end position="130"/>
    </location>
</feature>
<keyword evidence="1" id="KW-0812">Transmembrane</keyword>
<feature type="transmembrane region" description="Helical" evidence="1">
    <location>
        <begin position="262"/>
        <end position="280"/>
    </location>
</feature>